<protein>
    <submittedName>
        <fullName evidence="2">Uncharacterized protein</fullName>
    </submittedName>
</protein>
<feature type="compositionally biased region" description="Low complexity" evidence="1">
    <location>
        <begin position="45"/>
        <end position="62"/>
    </location>
</feature>
<feature type="region of interest" description="Disordered" evidence="1">
    <location>
        <begin position="1"/>
        <end position="67"/>
    </location>
</feature>
<dbReference type="AlphaFoldDB" id="A0A401Q547"/>
<organism evidence="2 3">
    <name type="scientific">Scyliorhinus torazame</name>
    <name type="common">Cloudy catshark</name>
    <name type="synonym">Catulus torazame</name>
    <dbReference type="NCBI Taxonomy" id="75743"/>
    <lineage>
        <taxon>Eukaryota</taxon>
        <taxon>Metazoa</taxon>
        <taxon>Chordata</taxon>
        <taxon>Craniata</taxon>
        <taxon>Vertebrata</taxon>
        <taxon>Chondrichthyes</taxon>
        <taxon>Elasmobranchii</taxon>
        <taxon>Galeomorphii</taxon>
        <taxon>Galeoidea</taxon>
        <taxon>Carcharhiniformes</taxon>
        <taxon>Scyliorhinidae</taxon>
        <taxon>Scyliorhinus</taxon>
    </lineage>
</organism>
<evidence type="ECO:0000256" key="1">
    <source>
        <dbReference type="SAM" id="MobiDB-lite"/>
    </source>
</evidence>
<evidence type="ECO:0000313" key="3">
    <source>
        <dbReference type="Proteomes" id="UP000288216"/>
    </source>
</evidence>
<proteinExistence type="predicted"/>
<gene>
    <name evidence="2" type="ORF">scyTo_0016222</name>
</gene>
<sequence length="86" mass="8967">MSVRTFKIPFPSTECPMTPVSHHHPRTRPQPGQKPEDSISEDEASSTPEDASSSASLSPSASKVAPTWSVEASGADAGAQFAALSN</sequence>
<dbReference type="Proteomes" id="UP000288216">
    <property type="component" value="Unassembled WGS sequence"/>
</dbReference>
<accession>A0A401Q547</accession>
<name>A0A401Q547_SCYTO</name>
<evidence type="ECO:0000313" key="2">
    <source>
        <dbReference type="EMBL" id="GCB80482.1"/>
    </source>
</evidence>
<keyword evidence="3" id="KW-1185">Reference proteome</keyword>
<reference evidence="2 3" key="1">
    <citation type="journal article" date="2018" name="Nat. Ecol. Evol.">
        <title>Shark genomes provide insights into elasmobranch evolution and the origin of vertebrates.</title>
        <authorList>
            <person name="Hara Y"/>
            <person name="Yamaguchi K"/>
            <person name="Onimaru K"/>
            <person name="Kadota M"/>
            <person name="Koyanagi M"/>
            <person name="Keeley SD"/>
            <person name="Tatsumi K"/>
            <person name="Tanaka K"/>
            <person name="Motone F"/>
            <person name="Kageyama Y"/>
            <person name="Nozu R"/>
            <person name="Adachi N"/>
            <person name="Nishimura O"/>
            <person name="Nakagawa R"/>
            <person name="Tanegashima C"/>
            <person name="Kiyatake I"/>
            <person name="Matsumoto R"/>
            <person name="Murakumo K"/>
            <person name="Nishida K"/>
            <person name="Terakita A"/>
            <person name="Kuratani S"/>
            <person name="Sato K"/>
            <person name="Hyodo S Kuraku.S."/>
        </authorList>
    </citation>
    <scope>NUCLEOTIDE SEQUENCE [LARGE SCALE GENOMIC DNA]</scope>
</reference>
<comment type="caution">
    <text evidence="2">The sequence shown here is derived from an EMBL/GenBank/DDBJ whole genome shotgun (WGS) entry which is preliminary data.</text>
</comment>
<dbReference type="EMBL" id="BFAA01009670">
    <property type="protein sequence ID" value="GCB80482.1"/>
    <property type="molecule type" value="Genomic_DNA"/>
</dbReference>